<dbReference type="EMBL" id="WBXO01000001">
    <property type="protein sequence ID" value="KAB2954492.1"/>
    <property type="molecule type" value="Genomic_DNA"/>
</dbReference>
<evidence type="ECO:0000313" key="8">
    <source>
        <dbReference type="Proteomes" id="UP000468766"/>
    </source>
</evidence>
<dbReference type="SUPFAM" id="SSF109635">
    <property type="entry name" value="DnaK suppressor protein DksA, alpha-hairpin domain"/>
    <property type="match status" value="1"/>
</dbReference>
<dbReference type="InterPro" id="IPR037187">
    <property type="entry name" value="DnaK_N"/>
</dbReference>
<feature type="zinc finger region" description="dksA C4-type" evidence="4">
    <location>
        <begin position="95"/>
        <end position="119"/>
    </location>
</feature>
<dbReference type="GO" id="GO:0008270">
    <property type="term" value="F:zinc ion binding"/>
    <property type="evidence" value="ECO:0007669"/>
    <property type="project" value="UniProtKB-KW"/>
</dbReference>
<keyword evidence="3" id="KW-0862">Zinc</keyword>
<evidence type="ECO:0000256" key="2">
    <source>
        <dbReference type="ARBA" id="ARBA00022771"/>
    </source>
</evidence>
<keyword evidence="8" id="KW-1185">Reference proteome</keyword>
<dbReference type="PANTHER" id="PTHR33823">
    <property type="entry name" value="RNA POLYMERASE-BINDING TRANSCRIPTION FACTOR DKSA-RELATED"/>
    <property type="match status" value="1"/>
</dbReference>
<protein>
    <submittedName>
        <fullName evidence="7">Conjugal transfer protein TraR</fullName>
    </submittedName>
</protein>
<proteinExistence type="predicted"/>
<dbReference type="PROSITE" id="PS51128">
    <property type="entry name" value="ZF_DKSA_2"/>
    <property type="match status" value="1"/>
</dbReference>
<dbReference type="NCBIfam" id="TIGR02890">
    <property type="entry name" value="bacill_yteA"/>
    <property type="match status" value="1"/>
</dbReference>
<evidence type="ECO:0000256" key="5">
    <source>
        <dbReference type="SAM" id="MobiDB-lite"/>
    </source>
</evidence>
<keyword evidence="1" id="KW-0479">Metal-binding</keyword>
<feature type="region of interest" description="Disordered" evidence="5">
    <location>
        <begin position="222"/>
        <end position="242"/>
    </location>
</feature>
<comment type="caution">
    <text evidence="7">The sequence shown here is derived from an EMBL/GenBank/DDBJ whole genome shotgun (WGS) entry which is preliminary data.</text>
</comment>
<dbReference type="OrthoDB" id="9811543at2"/>
<keyword evidence="2" id="KW-0863">Zinc-finger</keyword>
<feature type="compositionally biased region" description="Acidic residues" evidence="5">
    <location>
        <begin position="231"/>
        <end position="242"/>
    </location>
</feature>
<dbReference type="PANTHER" id="PTHR33823:SF4">
    <property type="entry name" value="GENERAL STRESS PROTEIN 16O"/>
    <property type="match status" value="1"/>
</dbReference>
<dbReference type="Gene3D" id="1.20.120.910">
    <property type="entry name" value="DksA, coiled-coil domain"/>
    <property type="match status" value="1"/>
</dbReference>
<dbReference type="InterPro" id="IPR014240">
    <property type="entry name" value="YteA"/>
</dbReference>
<evidence type="ECO:0000256" key="3">
    <source>
        <dbReference type="ARBA" id="ARBA00022833"/>
    </source>
</evidence>
<dbReference type="PROSITE" id="PS01102">
    <property type="entry name" value="ZF_DKSA_1"/>
    <property type="match status" value="1"/>
</dbReference>
<dbReference type="RefSeq" id="WP_151617987.1">
    <property type="nucleotide sequence ID" value="NZ_WBXO01000001.1"/>
</dbReference>
<name>A0A6I0F690_9FIRM</name>
<dbReference type="AlphaFoldDB" id="A0A6I0F690"/>
<dbReference type="InterPro" id="IPR000962">
    <property type="entry name" value="Znf_DskA_TraR"/>
</dbReference>
<sequence length="242" mass="27855">MLSRPSIDHEAQWEKLEEMEKENERMLHHLTEDALGESLGESIQELSVYDNHPADIASELYEREKDMGTRDRLSRELDEIVEAKKRITEGIYGICEDCGEDISAERMDAMPTATLCIRCQREEETFHPDRHPRPIEEDVPPYPWGGQSDHLYSIGEHGLDKDERDPTMYDGEDTWQDIAEHGTSESPSDIEFTPEYPKIYPDHGERIGGSEAIEMIPVEKDKDGTFYQDMDGQDDEIGPQRL</sequence>
<dbReference type="Proteomes" id="UP000468766">
    <property type="component" value="Unassembled WGS sequence"/>
</dbReference>
<organism evidence="7 8">
    <name type="scientific">Heliorestis acidaminivorans</name>
    <dbReference type="NCBI Taxonomy" id="553427"/>
    <lineage>
        <taxon>Bacteria</taxon>
        <taxon>Bacillati</taxon>
        <taxon>Bacillota</taxon>
        <taxon>Clostridia</taxon>
        <taxon>Eubacteriales</taxon>
        <taxon>Heliobacteriaceae</taxon>
        <taxon>Heliorestis</taxon>
    </lineage>
</organism>
<dbReference type="SUPFAM" id="SSF57716">
    <property type="entry name" value="Glucocorticoid receptor-like (DNA-binding domain)"/>
    <property type="match status" value="1"/>
</dbReference>
<evidence type="ECO:0000256" key="1">
    <source>
        <dbReference type="ARBA" id="ARBA00022723"/>
    </source>
</evidence>
<feature type="domain" description="Zinc finger DksA/TraR C4-type" evidence="6">
    <location>
        <begin position="90"/>
        <end position="124"/>
    </location>
</feature>
<dbReference type="Pfam" id="PF01258">
    <property type="entry name" value="zf-dskA_traR"/>
    <property type="match status" value="1"/>
</dbReference>
<reference evidence="7 8" key="1">
    <citation type="submission" date="2019-10" db="EMBL/GenBank/DDBJ databases">
        <title>Whole-genome sequence of the extremophile Heliorestis acidaminivorans DSM 24790.</title>
        <authorList>
            <person name="Kyndt J.A."/>
            <person name="Meyer T.E."/>
        </authorList>
    </citation>
    <scope>NUCLEOTIDE SEQUENCE [LARGE SCALE GENOMIC DNA]</scope>
    <source>
        <strain evidence="7 8">DSM 24790</strain>
    </source>
</reference>
<evidence type="ECO:0000256" key="4">
    <source>
        <dbReference type="PROSITE-ProRule" id="PRU00510"/>
    </source>
</evidence>
<gene>
    <name evidence="7" type="ORF">F9B85_02085</name>
</gene>
<dbReference type="InterPro" id="IPR020458">
    <property type="entry name" value="Znf_DskA_TraR_CS"/>
</dbReference>
<evidence type="ECO:0000313" key="7">
    <source>
        <dbReference type="EMBL" id="KAB2954492.1"/>
    </source>
</evidence>
<evidence type="ECO:0000259" key="6">
    <source>
        <dbReference type="Pfam" id="PF01258"/>
    </source>
</evidence>
<accession>A0A6I0F690</accession>